<keyword evidence="2" id="KW-0269">Exonuclease</keyword>
<accession>A0A2L2DMG8</accession>
<sequence length="89" mass="10460">MIESTLPDIILFQECNRLKHSENLENFMKNFPNYNYNIQYSHPNILRSRASICIKSIAGTIKIIGFIYIILLIINDKILFIINAFFHLN</sequence>
<dbReference type="GO" id="GO:0004519">
    <property type="term" value="F:endonuclease activity"/>
    <property type="evidence" value="ECO:0007669"/>
    <property type="project" value="UniProtKB-KW"/>
</dbReference>
<feature type="transmembrane region" description="Helical" evidence="1">
    <location>
        <begin position="65"/>
        <end position="86"/>
    </location>
</feature>
<keyword evidence="1" id="KW-1133">Transmembrane helix</keyword>
<dbReference type="EMBL" id="MG602508">
    <property type="protein sequence ID" value="AVG47350.1"/>
    <property type="molecule type" value="Genomic_DNA"/>
</dbReference>
<proteinExistence type="predicted"/>
<organismHost>
    <name type="scientific">Acanthamoeba polyphaga</name>
    <name type="common">Amoeba</name>
    <dbReference type="NCBI Taxonomy" id="5757"/>
</organismHost>
<keyword evidence="2" id="KW-0540">Nuclease</keyword>
<keyword evidence="1" id="KW-0472">Membrane</keyword>
<organism evidence="2">
    <name type="scientific">Acanthamoeba polyphaga mimivirus</name>
    <name type="common">APMV</name>
    <dbReference type="NCBI Taxonomy" id="212035"/>
    <lineage>
        <taxon>Viruses</taxon>
        <taxon>Varidnaviria</taxon>
        <taxon>Bamfordvirae</taxon>
        <taxon>Nucleocytoviricota</taxon>
        <taxon>Megaviricetes</taxon>
        <taxon>Imitervirales</taxon>
        <taxon>Mimiviridae</taxon>
        <taxon>Megamimivirinae</taxon>
        <taxon>Mimivirus</taxon>
        <taxon>Mimivirus bradfordmassiliense</taxon>
    </lineage>
</organism>
<reference evidence="2" key="1">
    <citation type="journal article" date="2017" name="Front. Microbiol.">
        <title>Genome Characterization of the First Mimiviruses of Lineage C Isolated in Brazil.</title>
        <authorList>
            <person name="Assis F.L."/>
            <person name="Franco-Luiz A.P.M."/>
            <person name="Dos Santos R.N."/>
            <person name="Campos F.S."/>
            <person name="Dornas F.P."/>
            <person name="Borato P.V.M."/>
            <person name="Franco A.C."/>
            <person name="Abrahao J.S."/>
            <person name="Colson P."/>
            <person name="Scola B."/>
        </authorList>
    </citation>
    <scope>NUCLEOTIDE SEQUENCE [LARGE SCALE GENOMIC DNA]</scope>
</reference>
<keyword evidence="2" id="KW-0378">Hydrolase</keyword>
<keyword evidence="2" id="KW-0255">Endonuclease</keyword>
<dbReference type="GO" id="GO:0004527">
    <property type="term" value="F:exonuclease activity"/>
    <property type="evidence" value="ECO:0007669"/>
    <property type="project" value="UniProtKB-KW"/>
</dbReference>
<evidence type="ECO:0000256" key="1">
    <source>
        <dbReference type="SAM" id="Phobius"/>
    </source>
</evidence>
<protein>
    <submittedName>
        <fullName evidence="2">Endonuclease exonuclease phosphatase</fullName>
    </submittedName>
</protein>
<name>A0A2L2DMG8_MIMIV</name>
<dbReference type="Proteomes" id="UP000279644">
    <property type="component" value="Segment"/>
</dbReference>
<evidence type="ECO:0000313" key="2">
    <source>
        <dbReference type="EMBL" id="AVG47350.1"/>
    </source>
</evidence>
<keyword evidence="1" id="KW-0812">Transmembrane</keyword>